<dbReference type="CDD" id="cd06223">
    <property type="entry name" value="PRTases_typeI"/>
    <property type="match status" value="1"/>
</dbReference>
<sequence length="240" mass="26064">MDAFPWLARLGQFLMPPRCLLCGSAGHDGIELCAGCAASLAPNTYHCRGCALPLARTAELCGECMKGPRPWRSVWVPFRYAWPLDLLETRFKFGGNLVAGKVLARRWIAAGPPPALPDLIVPVPLHAARLRERGFNQSLELARPLARHLGVALQPRLLERTRVTEAQSELDAEERARNVRGAFVVRGVPAARHVAVVDDVMTTGATLEACTLALLEAGVERVDVWALARTPKPGFKAAAP</sequence>
<feature type="domain" description="Phosphoribosyltransferase" evidence="2">
    <location>
        <begin position="138"/>
        <end position="231"/>
    </location>
</feature>
<dbReference type="Pfam" id="PF00156">
    <property type="entry name" value="Pribosyltran"/>
    <property type="match status" value="1"/>
</dbReference>
<evidence type="ECO:0000259" key="3">
    <source>
        <dbReference type="Pfam" id="PF18912"/>
    </source>
</evidence>
<gene>
    <name evidence="4" type="ORF">FIV34_19545</name>
</gene>
<dbReference type="Pfam" id="PF18912">
    <property type="entry name" value="DZR_2"/>
    <property type="match status" value="1"/>
</dbReference>
<dbReference type="EMBL" id="CP041046">
    <property type="protein sequence ID" value="QDE41236.1"/>
    <property type="molecule type" value="Genomic_DNA"/>
</dbReference>
<dbReference type="InterPro" id="IPR044005">
    <property type="entry name" value="DZR_2"/>
</dbReference>
<keyword evidence="5" id="KW-1185">Reference proteome</keyword>
<dbReference type="RefSeq" id="WP_139985158.1">
    <property type="nucleotide sequence ID" value="NZ_CP041046.1"/>
</dbReference>
<dbReference type="InterPro" id="IPR029057">
    <property type="entry name" value="PRTase-like"/>
</dbReference>
<dbReference type="InterPro" id="IPR000836">
    <property type="entry name" value="PRTase_dom"/>
</dbReference>
<dbReference type="OrthoDB" id="9793412at2"/>
<evidence type="ECO:0000256" key="1">
    <source>
        <dbReference type="ARBA" id="ARBA00008007"/>
    </source>
</evidence>
<dbReference type="KEGG" id="lpy:FIV34_19545"/>
<dbReference type="InterPro" id="IPR051910">
    <property type="entry name" value="ComF/GntX_DNA_util-trans"/>
</dbReference>
<comment type="similarity">
    <text evidence="1">Belongs to the ComF/GntX family.</text>
</comment>
<protein>
    <submittedName>
        <fullName evidence="4">ComF family protein</fullName>
    </submittedName>
</protein>
<accession>A0A4Y5Z8E3</accession>
<reference evidence="4 5" key="1">
    <citation type="submission" date="2019-06" db="EMBL/GenBank/DDBJ databases">
        <title>A complete genome sequence for Luteibacter pinisoli MAH-14.</title>
        <authorList>
            <person name="Baltrus D.A."/>
        </authorList>
    </citation>
    <scope>NUCLEOTIDE SEQUENCE [LARGE SCALE GENOMIC DNA]</scope>
    <source>
        <strain evidence="4 5">MAH-14</strain>
    </source>
</reference>
<dbReference type="PANTHER" id="PTHR47505">
    <property type="entry name" value="DNA UTILIZATION PROTEIN YHGH"/>
    <property type="match status" value="1"/>
</dbReference>
<organism evidence="4 5">
    <name type="scientific">Luteibacter pinisoli</name>
    <dbReference type="NCBI Taxonomy" id="2589080"/>
    <lineage>
        <taxon>Bacteria</taxon>
        <taxon>Pseudomonadati</taxon>
        <taxon>Pseudomonadota</taxon>
        <taxon>Gammaproteobacteria</taxon>
        <taxon>Lysobacterales</taxon>
        <taxon>Rhodanobacteraceae</taxon>
        <taxon>Luteibacter</taxon>
    </lineage>
</organism>
<dbReference type="Proteomes" id="UP000316093">
    <property type="component" value="Chromosome"/>
</dbReference>
<feature type="domain" description="Double zinc ribbon" evidence="3">
    <location>
        <begin position="12"/>
        <end position="65"/>
    </location>
</feature>
<evidence type="ECO:0000313" key="5">
    <source>
        <dbReference type="Proteomes" id="UP000316093"/>
    </source>
</evidence>
<evidence type="ECO:0000259" key="2">
    <source>
        <dbReference type="Pfam" id="PF00156"/>
    </source>
</evidence>
<dbReference type="PANTHER" id="PTHR47505:SF1">
    <property type="entry name" value="DNA UTILIZATION PROTEIN YHGH"/>
    <property type="match status" value="1"/>
</dbReference>
<dbReference type="Gene3D" id="3.40.50.2020">
    <property type="match status" value="1"/>
</dbReference>
<name>A0A4Y5Z8E3_9GAMM</name>
<evidence type="ECO:0000313" key="4">
    <source>
        <dbReference type="EMBL" id="QDE41236.1"/>
    </source>
</evidence>
<proteinExistence type="inferred from homology"/>
<dbReference type="SUPFAM" id="SSF53271">
    <property type="entry name" value="PRTase-like"/>
    <property type="match status" value="1"/>
</dbReference>
<dbReference type="AlphaFoldDB" id="A0A4Y5Z8E3"/>